<protein>
    <recommendedName>
        <fullName evidence="7">NB-ARC domain-containing protein</fullName>
    </recommendedName>
</protein>
<feature type="domain" description="Disease resistance protein winged helix" evidence="3">
    <location>
        <begin position="464"/>
        <end position="534"/>
    </location>
</feature>
<dbReference type="PRINTS" id="PR00364">
    <property type="entry name" value="DISEASERSIST"/>
</dbReference>
<organism evidence="5 6">
    <name type="scientific">Lolium multiflorum</name>
    <name type="common">Italian ryegrass</name>
    <name type="synonym">Lolium perenne subsp. multiflorum</name>
    <dbReference type="NCBI Taxonomy" id="4521"/>
    <lineage>
        <taxon>Eukaryota</taxon>
        <taxon>Viridiplantae</taxon>
        <taxon>Streptophyta</taxon>
        <taxon>Embryophyta</taxon>
        <taxon>Tracheophyta</taxon>
        <taxon>Spermatophyta</taxon>
        <taxon>Magnoliopsida</taxon>
        <taxon>Liliopsida</taxon>
        <taxon>Poales</taxon>
        <taxon>Poaceae</taxon>
        <taxon>BOP clade</taxon>
        <taxon>Pooideae</taxon>
        <taxon>Poodae</taxon>
        <taxon>Poeae</taxon>
        <taxon>Poeae Chloroplast Group 2 (Poeae type)</taxon>
        <taxon>Loliodinae</taxon>
        <taxon>Loliinae</taxon>
        <taxon>Lolium</taxon>
    </lineage>
</organism>
<dbReference type="AlphaFoldDB" id="A0AAD8VN25"/>
<dbReference type="GO" id="GO:0043531">
    <property type="term" value="F:ADP binding"/>
    <property type="evidence" value="ECO:0007669"/>
    <property type="project" value="InterPro"/>
</dbReference>
<dbReference type="InterPro" id="IPR002182">
    <property type="entry name" value="NB-ARC"/>
</dbReference>
<dbReference type="Pfam" id="PF25019">
    <property type="entry name" value="LRR_R13L1-DRL21"/>
    <property type="match status" value="1"/>
</dbReference>
<proteinExistence type="predicted"/>
<dbReference type="Proteomes" id="UP001231189">
    <property type="component" value="Unassembled WGS sequence"/>
</dbReference>
<evidence type="ECO:0000313" key="6">
    <source>
        <dbReference type="Proteomes" id="UP001231189"/>
    </source>
</evidence>
<accession>A0AAD8VN25</accession>
<dbReference type="InterPro" id="IPR027417">
    <property type="entry name" value="P-loop_NTPase"/>
</dbReference>
<dbReference type="Pfam" id="PF00931">
    <property type="entry name" value="NB-ARC"/>
    <property type="match status" value="1"/>
</dbReference>
<dbReference type="InterPro" id="IPR056789">
    <property type="entry name" value="LRR_R13L1-DRL21"/>
</dbReference>
<dbReference type="InterPro" id="IPR044974">
    <property type="entry name" value="Disease_R_plants"/>
</dbReference>
<dbReference type="InterPro" id="IPR032675">
    <property type="entry name" value="LRR_dom_sf"/>
</dbReference>
<dbReference type="Gene3D" id="1.10.10.10">
    <property type="entry name" value="Winged helix-like DNA-binding domain superfamily/Winged helix DNA-binding domain"/>
    <property type="match status" value="1"/>
</dbReference>
<keyword evidence="1" id="KW-0611">Plant defense</keyword>
<evidence type="ECO:0000313" key="5">
    <source>
        <dbReference type="EMBL" id="KAK1613847.1"/>
    </source>
</evidence>
<reference evidence="5" key="1">
    <citation type="submission" date="2023-07" db="EMBL/GenBank/DDBJ databases">
        <title>A chromosome-level genome assembly of Lolium multiflorum.</title>
        <authorList>
            <person name="Chen Y."/>
            <person name="Copetti D."/>
            <person name="Kolliker R."/>
            <person name="Studer B."/>
        </authorList>
    </citation>
    <scope>NUCLEOTIDE SEQUENCE</scope>
    <source>
        <strain evidence="5">02402/16</strain>
        <tissue evidence="5">Leaf</tissue>
    </source>
</reference>
<feature type="domain" description="R13L1/DRL21-like LRR repeat region" evidence="4">
    <location>
        <begin position="721"/>
        <end position="846"/>
    </location>
</feature>
<dbReference type="PANTHER" id="PTHR23155:SF1058">
    <property type="entry name" value="OS11G0668100 PROTEIN"/>
    <property type="match status" value="1"/>
</dbReference>
<dbReference type="PANTHER" id="PTHR23155">
    <property type="entry name" value="DISEASE RESISTANCE PROTEIN RP"/>
    <property type="match status" value="1"/>
</dbReference>
<evidence type="ECO:0000259" key="4">
    <source>
        <dbReference type="Pfam" id="PF25019"/>
    </source>
</evidence>
<dbReference type="InterPro" id="IPR058922">
    <property type="entry name" value="WHD_DRP"/>
</dbReference>
<sequence length="923" mass="104980">MSLPAVAWGISVAGWIMSPIISKLLDKVLSHCKSNKAETLRHLLTDVLPRLTLTLEAAEAINHSKLFEAMVRGLKSAFYDMEDILDELEYIRHQKMLDGQNSSKSKKKKKRLRITSDVEAGPSNQDICIEPSLTLTGPLNARLKDSMAKIEELIVKAQGIIALAESSSKGKTVTAKNIHTRTTSAPVELVTGRDEDRDRITRMLRDTEYDNSRSSNNKCFSVIGIYGISGSGKTTLAQYVCKHEEDENYFDFVIWIHVSQNYSVGDVFKEMYEAASVDKNKACPEYNSLDVLEKELEKKLKDKRFLLVLDDIWCNKDVGQQQLPKLLSPMKAGKRGSKILATSRNKDAFSDLGPGVACNVFPIRDLDDQAFLELFMYYALGSTNPDDSGEMELRSIGAKIAQKLKRSPLAARTVGGQLRKQQSNVEFWKITRDRDLLDETTGALLWSYQQLDEQIRRCFSYIIIFPRRHSLDRNELVKLWVAEGFIQTANPEEDPEVVGQCYFDELLATSFMQPEELKWGVPCYLVHDLMYDLAEKVAGNDCFRFEKGQRRQVPCDVRHIFVANGEMATEEIFKLKNLRTLIIHDQNWSESANEVFLQKVFEKLLKLRVLVVDYEKKNTDMGTLEIPESIGHLKHLRHLSLKVPGYCKLILPGTLNNLYHLQALILESLSGLKFPSDMGKLSNLRHISMRCSGKTLPNIGRLTSLQTLEYFEVRNEHGHEIKQMRDLNKLQGDLRILGLGNVKSKNEAQEANLAAKTRLTGLQLVWFGGTTSPEVEAEVLEGLCPPGGLKSLEIRGYKGSEYPSWMVGVQNGGPKYLNTLYLEKCYQLGPSPELFDCFIHLRELSILDSCWDYLPDNVKDLRCLKRLRFYSCLNIKSLPELPLSLEDFTAYWCDRGFTESCKQVDHPNWQKLQHVKKCSFFPL</sequence>
<dbReference type="GO" id="GO:0098542">
    <property type="term" value="P:defense response to other organism"/>
    <property type="evidence" value="ECO:0007669"/>
    <property type="project" value="TreeGrafter"/>
</dbReference>
<evidence type="ECO:0000256" key="1">
    <source>
        <dbReference type="ARBA" id="ARBA00022821"/>
    </source>
</evidence>
<gene>
    <name evidence="5" type="ORF">QYE76_019364</name>
</gene>
<dbReference type="InterPro" id="IPR036388">
    <property type="entry name" value="WH-like_DNA-bd_sf"/>
</dbReference>
<dbReference type="Gene3D" id="3.80.10.10">
    <property type="entry name" value="Ribonuclease Inhibitor"/>
    <property type="match status" value="1"/>
</dbReference>
<evidence type="ECO:0000259" key="2">
    <source>
        <dbReference type="Pfam" id="PF00931"/>
    </source>
</evidence>
<dbReference type="SUPFAM" id="SSF52540">
    <property type="entry name" value="P-loop containing nucleoside triphosphate hydrolases"/>
    <property type="match status" value="1"/>
</dbReference>
<dbReference type="Pfam" id="PF23559">
    <property type="entry name" value="WHD_DRP"/>
    <property type="match status" value="1"/>
</dbReference>
<evidence type="ECO:0000259" key="3">
    <source>
        <dbReference type="Pfam" id="PF23559"/>
    </source>
</evidence>
<feature type="domain" description="NB-ARC" evidence="2">
    <location>
        <begin position="220"/>
        <end position="352"/>
    </location>
</feature>
<dbReference type="EMBL" id="JAUUTY010000006">
    <property type="protein sequence ID" value="KAK1613847.1"/>
    <property type="molecule type" value="Genomic_DNA"/>
</dbReference>
<keyword evidence="6" id="KW-1185">Reference proteome</keyword>
<dbReference type="SUPFAM" id="SSF52058">
    <property type="entry name" value="L domain-like"/>
    <property type="match status" value="1"/>
</dbReference>
<comment type="caution">
    <text evidence="5">The sequence shown here is derived from an EMBL/GenBank/DDBJ whole genome shotgun (WGS) entry which is preliminary data.</text>
</comment>
<dbReference type="Gene3D" id="3.40.50.300">
    <property type="entry name" value="P-loop containing nucleotide triphosphate hydrolases"/>
    <property type="match status" value="1"/>
</dbReference>
<name>A0AAD8VN25_LOLMU</name>
<evidence type="ECO:0008006" key="7">
    <source>
        <dbReference type="Google" id="ProtNLM"/>
    </source>
</evidence>